<organism evidence="10 11">
    <name type="scientific">Zingiber officinale</name>
    <name type="common">Ginger</name>
    <name type="synonym">Amomum zingiber</name>
    <dbReference type="NCBI Taxonomy" id="94328"/>
    <lineage>
        <taxon>Eukaryota</taxon>
        <taxon>Viridiplantae</taxon>
        <taxon>Streptophyta</taxon>
        <taxon>Embryophyta</taxon>
        <taxon>Tracheophyta</taxon>
        <taxon>Spermatophyta</taxon>
        <taxon>Magnoliopsida</taxon>
        <taxon>Liliopsida</taxon>
        <taxon>Zingiberales</taxon>
        <taxon>Zingiberaceae</taxon>
        <taxon>Zingiber</taxon>
    </lineage>
</organism>
<comment type="subcellular location">
    <subcellularLocation>
        <location evidence="1">Membrane</location>
        <topology evidence="1">Multi-pass membrane protein</topology>
    </subcellularLocation>
</comment>
<keyword evidence="5" id="KW-0571">Peptide transport</keyword>
<keyword evidence="7 9" id="KW-1133">Transmembrane helix</keyword>
<evidence type="ECO:0000256" key="7">
    <source>
        <dbReference type="ARBA" id="ARBA00022989"/>
    </source>
</evidence>
<evidence type="ECO:0000256" key="8">
    <source>
        <dbReference type="ARBA" id="ARBA00023136"/>
    </source>
</evidence>
<feature type="transmembrane region" description="Helical" evidence="9">
    <location>
        <begin position="24"/>
        <end position="46"/>
    </location>
</feature>
<feature type="transmembrane region" description="Helical" evidence="9">
    <location>
        <begin position="134"/>
        <end position="157"/>
    </location>
</feature>
<protein>
    <submittedName>
        <fullName evidence="10">Uncharacterized protein</fullName>
    </submittedName>
</protein>
<feature type="transmembrane region" description="Helical" evidence="9">
    <location>
        <begin position="400"/>
        <end position="422"/>
    </location>
</feature>
<keyword evidence="4 9" id="KW-0812">Transmembrane</keyword>
<keyword evidence="3" id="KW-0813">Transport</keyword>
<dbReference type="GO" id="GO:0015031">
    <property type="term" value="P:protein transport"/>
    <property type="evidence" value="ECO:0007669"/>
    <property type="project" value="UniProtKB-KW"/>
</dbReference>
<dbReference type="PANTHER" id="PTHR22601">
    <property type="entry name" value="ISP4 LIKE PROTEIN"/>
    <property type="match status" value="1"/>
</dbReference>
<keyword evidence="8 9" id="KW-0472">Membrane</keyword>
<evidence type="ECO:0000313" key="11">
    <source>
        <dbReference type="Proteomes" id="UP000734854"/>
    </source>
</evidence>
<dbReference type="EMBL" id="JACMSC010000004">
    <property type="protein sequence ID" value="KAG6523361.1"/>
    <property type="molecule type" value="Genomic_DNA"/>
</dbReference>
<feature type="transmembrane region" description="Helical" evidence="9">
    <location>
        <begin position="233"/>
        <end position="253"/>
    </location>
</feature>
<evidence type="ECO:0000313" key="10">
    <source>
        <dbReference type="EMBL" id="KAG6523361.1"/>
    </source>
</evidence>
<feature type="transmembrane region" description="Helical" evidence="9">
    <location>
        <begin position="265"/>
        <end position="285"/>
    </location>
</feature>
<evidence type="ECO:0000256" key="3">
    <source>
        <dbReference type="ARBA" id="ARBA00022448"/>
    </source>
</evidence>
<dbReference type="GO" id="GO:0035673">
    <property type="term" value="F:oligopeptide transmembrane transporter activity"/>
    <property type="evidence" value="ECO:0007669"/>
    <property type="project" value="InterPro"/>
</dbReference>
<sequence>MADDSPIEQVRLTVPPTDDPTLQVLTFCTWLVGMPLCILQTVLLRIGLFRRQMISISSVCIDIILLIVGNLLAKVLPEKSVRIPGTRWSFSLNPCPFNIKEHVTTSILVNSISSPGFLNISIAKIFYHREIQFWPALFLVIWTQFLGFGFAGLFLKFLVDSPYMWWPGVIPSISFYKALHEKDKRPKGELSVFQFFFLVSVAAFAYTIIPSYFFPSITGLSVVCWIWKDSITAQQIGSGFNGLAIGSLSFDWLTITSFLGDPLLFPAFVTLNMLAGFIILAYIILPWSYWSNAYEARKFPLFSTNIYDSTGHNYNVSRIVDPNTLLFDSEAYSNYSKVYYSTSLIYTVGFSLALYTSTISHIALFYGRSVWHQFKKAYKDDEQDVHARLMKQNYESVPQWWFSSISLLMIGMAILVCEGFGGQIQLRYWEVLLACALVLLFLPLECALEAITGSFISTICSCFVDFGVAWWMLHSIKNICQPDLLPEGSPWTCPSERATYISGVTWGLVGPSKIFYPHGMYSAIFIFALIGLVAPIPLWLLSHKYPEKKWITLVNFPIIFSSATAFPLGGLVGYWGWFAVGLFFNYFIFQKHKKWWARYNYVLSAGLGVGSTFCVVLLSVSLQFQDVYGVNWWGLDYDHCPLAKCSTASDVVIEGCPVIK</sequence>
<accession>A0A8J5HFL0</accession>
<evidence type="ECO:0000256" key="4">
    <source>
        <dbReference type="ARBA" id="ARBA00022692"/>
    </source>
</evidence>
<dbReference type="InterPro" id="IPR004813">
    <property type="entry name" value="OPT"/>
</dbReference>
<evidence type="ECO:0000256" key="9">
    <source>
        <dbReference type="SAM" id="Phobius"/>
    </source>
</evidence>
<dbReference type="AlphaFoldDB" id="A0A8J5HFL0"/>
<comment type="caution">
    <text evidence="10">The sequence shown here is derived from an EMBL/GenBank/DDBJ whole genome shotgun (WGS) entry which is preliminary data.</text>
</comment>
<dbReference type="NCBIfam" id="TIGR00728">
    <property type="entry name" value="OPT_sfam"/>
    <property type="match status" value="1"/>
</dbReference>
<evidence type="ECO:0000256" key="1">
    <source>
        <dbReference type="ARBA" id="ARBA00004141"/>
    </source>
</evidence>
<feature type="transmembrane region" description="Helical" evidence="9">
    <location>
        <begin position="344"/>
        <end position="366"/>
    </location>
</feature>
<feature type="transmembrane region" description="Helical" evidence="9">
    <location>
        <begin position="572"/>
        <end position="589"/>
    </location>
</feature>
<dbReference type="Pfam" id="PF03169">
    <property type="entry name" value="OPT"/>
    <property type="match status" value="2"/>
</dbReference>
<keyword evidence="11" id="KW-1185">Reference proteome</keyword>
<comment type="similarity">
    <text evidence="2">Belongs to the oligopeptide OPT transporter (TC 2.A.67.1) family.</text>
</comment>
<evidence type="ECO:0000256" key="2">
    <source>
        <dbReference type="ARBA" id="ARBA00005484"/>
    </source>
</evidence>
<dbReference type="Proteomes" id="UP000734854">
    <property type="component" value="Unassembled WGS sequence"/>
</dbReference>
<feature type="transmembrane region" description="Helical" evidence="9">
    <location>
        <begin position="601"/>
        <end position="624"/>
    </location>
</feature>
<feature type="transmembrane region" description="Helical" evidence="9">
    <location>
        <begin position="520"/>
        <end position="541"/>
    </location>
</feature>
<feature type="transmembrane region" description="Helical" evidence="9">
    <location>
        <begin position="428"/>
        <end position="448"/>
    </location>
</feature>
<feature type="transmembrane region" description="Helical" evidence="9">
    <location>
        <begin position="455"/>
        <end position="473"/>
    </location>
</feature>
<gene>
    <name evidence="10" type="ORF">ZIOFF_013217</name>
</gene>
<feature type="transmembrane region" description="Helical" evidence="9">
    <location>
        <begin position="191"/>
        <end position="213"/>
    </location>
</feature>
<reference evidence="10 11" key="1">
    <citation type="submission" date="2020-08" db="EMBL/GenBank/DDBJ databases">
        <title>Plant Genome Project.</title>
        <authorList>
            <person name="Zhang R.-G."/>
        </authorList>
    </citation>
    <scope>NUCLEOTIDE SEQUENCE [LARGE SCALE GENOMIC DNA]</scope>
    <source>
        <tissue evidence="10">Rhizome</tissue>
    </source>
</reference>
<dbReference type="GO" id="GO:0016020">
    <property type="term" value="C:membrane"/>
    <property type="evidence" value="ECO:0007669"/>
    <property type="project" value="UniProtKB-SubCell"/>
</dbReference>
<dbReference type="InterPro" id="IPR004648">
    <property type="entry name" value="Oligpept_transpt"/>
</dbReference>
<keyword evidence="6" id="KW-0653">Protein transport</keyword>
<name>A0A8J5HFL0_ZINOF</name>
<evidence type="ECO:0000256" key="6">
    <source>
        <dbReference type="ARBA" id="ARBA00022927"/>
    </source>
</evidence>
<evidence type="ECO:0000256" key="5">
    <source>
        <dbReference type="ARBA" id="ARBA00022856"/>
    </source>
</evidence>
<proteinExistence type="inferred from homology"/>